<feature type="compositionally biased region" description="Basic residues" evidence="1">
    <location>
        <begin position="375"/>
        <end position="386"/>
    </location>
</feature>
<evidence type="ECO:0000313" key="3">
    <source>
        <dbReference type="Proteomes" id="UP000297245"/>
    </source>
</evidence>
<organism evidence="2 3">
    <name type="scientific">Dendrothele bispora (strain CBS 962.96)</name>
    <dbReference type="NCBI Taxonomy" id="1314807"/>
    <lineage>
        <taxon>Eukaryota</taxon>
        <taxon>Fungi</taxon>
        <taxon>Dikarya</taxon>
        <taxon>Basidiomycota</taxon>
        <taxon>Agaricomycotina</taxon>
        <taxon>Agaricomycetes</taxon>
        <taxon>Agaricomycetidae</taxon>
        <taxon>Agaricales</taxon>
        <taxon>Agaricales incertae sedis</taxon>
        <taxon>Dendrothele</taxon>
    </lineage>
</organism>
<keyword evidence="3" id="KW-1185">Reference proteome</keyword>
<feature type="region of interest" description="Disordered" evidence="1">
    <location>
        <begin position="371"/>
        <end position="401"/>
    </location>
</feature>
<dbReference type="OrthoDB" id="2634326at2759"/>
<reference evidence="2 3" key="1">
    <citation type="journal article" date="2019" name="Nat. Ecol. Evol.">
        <title>Megaphylogeny resolves global patterns of mushroom evolution.</title>
        <authorList>
            <person name="Varga T."/>
            <person name="Krizsan K."/>
            <person name="Foldi C."/>
            <person name="Dima B."/>
            <person name="Sanchez-Garcia M."/>
            <person name="Sanchez-Ramirez S."/>
            <person name="Szollosi G.J."/>
            <person name="Szarkandi J.G."/>
            <person name="Papp V."/>
            <person name="Albert L."/>
            <person name="Andreopoulos W."/>
            <person name="Angelini C."/>
            <person name="Antonin V."/>
            <person name="Barry K.W."/>
            <person name="Bougher N.L."/>
            <person name="Buchanan P."/>
            <person name="Buyck B."/>
            <person name="Bense V."/>
            <person name="Catcheside P."/>
            <person name="Chovatia M."/>
            <person name="Cooper J."/>
            <person name="Damon W."/>
            <person name="Desjardin D."/>
            <person name="Finy P."/>
            <person name="Geml J."/>
            <person name="Haridas S."/>
            <person name="Hughes K."/>
            <person name="Justo A."/>
            <person name="Karasinski D."/>
            <person name="Kautmanova I."/>
            <person name="Kiss B."/>
            <person name="Kocsube S."/>
            <person name="Kotiranta H."/>
            <person name="LaButti K.M."/>
            <person name="Lechner B.E."/>
            <person name="Liimatainen K."/>
            <person name="Lipzen A."/>
            <person name="Lukacs Z."/>
            <person name="Mihaltcheva S."/>
            <person name="Morgado L.N."/>
            <person name="Niskanen T."/>
            <person name="Noordeloos M.E."/>
            <person name="Ohm R.A."/>
            <person name="Ortiz-Santana B."/>
            <person name="Ovrebo C."/>
            <person name="Racz N."/>
            <person name="Riley R."/>
            <person name="Savchenko A."/>
            <person name="Shiryaev A."/>
            <person name="Soop K."/>
            <person name="Spirin V."/>
            <person name="Szebenyi C."/>
            <person name="Tomsovsky M."/>
            <person name="Tulloss R.E."/>
            <person name="Uehling J."/>
            <person name="Grigoriev I.V."/>
            <person name="Vagvolgyi C."/>
            <person name="Papp T."/>
            <person name="Martin F.M."/>
            <person name="Miettinen O."/>
            <person name="Hibbett D.S."/>
            <person name="Nagy L.G."/>
        </authorList>
    </citation>
    <scope>NUCLEOTIDE SEQUENCE [LARGE SCALE GENOMIC DNA]</scope>
    <source>
        <strain evidence="2 3">CBS 962.96</strain>
    </source>
</reference>
<protein>
    <submittedName>
        <fullName evidence="2">Uncharacterized protein</fullName>
    </submittedName>
</protein>
<dbReference type="EMBL" id="ML179052">
    <property type="protein sequence ID" value="THV04976.1"/>
    <property type="molecule type" value="Genomic_DNA"/>
</dbReference>
<dbReference type="AlphaFoldDB" id="A0A4V4HI20"/>
<evidence type="ECO:0000313" key="2">
    <source>
        <dbReference type="EMBL" id="THV04976.1"/>
    </source>
</evidence>
<proteinExistence type="predicted"/>
<gene>
    <name evidence="2" type="ORF">K435DRAFT_850510</name>
</gene>
<accession>A0A4V4HI20</accession>
<name>A0A4V4HI20_DENBC</name>
<dbReference type="Proteomes" id="UP000297245">
    <property type="component" value="Unassembled WGS sequence"/>
</dbReference>
<evidence type="ECO:0000256" key="1">
    <source>
        <dbReference type="SAM" id="MobiDB-lite"/>
    </source>
</evidence>
<sequence length="692" mass="78485">MLTRHPKSPPPLITAALALKEPELVTHSAKPGAPLRSFEGLAGAVIGDLGYFVTSPNMDVVYSPSLQMCKTRMRRDLHFGKDDPLFFPQPFHASVGHLAVIPVPSALPDHELKLAWYRPTNEDFLAHDQNKPWTGMGILAPHLLNRLQQFGQRVLDDVLQCSDNVKQDYYMRHGRDHIRKLLYLLDLPASRSESFLRLACLQRQCLELHARWKWLTLYTPRLREVDHNFAVDRHVMGAFVDDLNAAHDLFRTGIPVWLIRHTRELATVRIDKLVDAIDESANHIIPLRDGPGLIDTRDESPEHPIVYQGLTHKAERYIAMARYIAGLYSYSIFGNFASSSTASSSSSSSQPSLQKSSTSLVDPVGRGLVSIHAPSSRKKPYAKPKAKQSTQQEERNKFQYHPNPFNPAVVPVWSEAQAELAPLSTTLPTSELGYFLPDPDMIISSPNDETKRRLAYSWLKLRELFIFRLSSRHAGSVPTLLRNQQWRHLLAVASGIRYSTDTESGRKHEEMRKLLAEYVDETRSGIRLKLENLSSAPVTWRGTDFAVSDELSPRVVQEIVWEIAEVSFRLELMALDRSLLPHADWEQRQSVLGDCWLGSPFHIDFSTTNSGLGASNLNGRFPHLQSLFQVMKQWPDPKPILLDGVFPSRSQFTHGNDFEQAVVQVEETIARFYVRTFLNTFKRPATIPRLHV</sequence>